<keyword evidence="4" id="KW-0732">Signal</keyword>
<keyword evidence="2" id="KW-0418">Kinase</keyword>
<comment type="caution">
    <text evidence="8">The sequence shown here is derived from an EMBL/GenBank/DDBJ whole genome shotgun (WGS) entry which is preliminary data.</text>
</comment>
<gene>
    <name evidence="8" type="ORF">RDI58_029114</name>
</gene>
<dbReference type="Proteomes" id="UP001371456">
    <property type="component" value="Unassembled WGS sequence"/>
</dbReference>
<dbReference type="PANTHER" id="PTHR27009">
    <property type="entry name" value="RUST RESISTANCE KINASE LR10-RELATED"/>
    <property type="match status" value="1"/>
</dbReference>
<protein>
    <submittedName>
        <fullName evidence="8">Uncharacterized protein</fullName>
    </submittedName>
</protein>
<keyword evidence="3" id="KW-0812">Transmembrane</keyword>
<dbReference type="Gene3D" id="1.10.510.10">
    <property type="entry name" value="Transferase(Phosphotransferase) domain 1"/>
    <property type="match status" value="1"/>
</dbReference>
<keyword evidence="7" id="KW-0325">Glycoprotein</keyword>
<evidence type="ECO:0000256" key="1">
    <source>
        <dbReference type="ARBA" id="ARBA00004479"/>
    </source>
</evidence>
<comment type="subcellular location">
    <subcellularLocation>
        <location evidence="1">Membrane</location>
        <topology evidence="1">Single-pass type I membrane protein</topology>
    </subcellularLocation>
</comment>
<keyword evidence="5" id="KW-1133">Transmembrane helix</keyword>
<keyword evidence="9" id="KW-1185">Reference proteome</keyword>
<dbReference type="GO" id="GO:0016020">
    <property type="term" value="C:membrane"/>
    <property type="evidence" value="ECO:0007669"/>
    <property type="project" value="UniProtKB-SubCell"/>
</dbReference>
<evidence type="ECO:0000256" key="2">
    <source>
        <dbReference type="ARBA" id="ARBA00022527"/>
    </source>
</evidence>
<dbReference type="AlphaFoldDB" id="A0AAN8XZA9"/>
<dbReference type="InterPro" id="IPR011009">
    <property type="entry name" value="Kinase-like_dom_sf"/>
</dbReference>
<accession>A0AAN8XZA9</accession>
<organism evidence="8 9">
    <name type="scientific">Solanum bulbocastanum</name>
    <name type="common">Wild potato</name>
    <dbReference type="NCBI Taxonomy" id="147425"/>
    <lineage>
        <taxon>Eukaryota</taxon>
        <taxon>Viridiplantae</taxon>
        <taxon>Streptophyta</taxon>
        <taxon>Embryophyta</taxon>
        <taxon>Tracheophyta</taxon>
        <taxon>Spermatophyta</taxon>
        <taxon>Magnoliopsida</taxon>
        <taxon>eudicotyledons</taxon>
        <taxon>Gunneridae</taxon>
        <taxon>Pentapetalae</taxon>
        <taxon>asterids</taxon>
        <taxon>lamiids</taxon>
        <taxon>Solanales</taxon>
        <taxon>Solanaceae</taxon>
        <taxon>Solanoideae</taxon>
        <taxon>Solaneae</taxon>
        <taxon>Solanum</taxon>
    </lineage>
</organism>
<evidence type="ECO:0000256" key="6">
    <source>
        <dbReference type="ARBA" id="ARBA00023136"/>
    </source>
</evidence>
<keyword evidence="2" id="KW-0808">Transferase</keyword>
<evidence type="ECO:0000313" key="9">
    <source>
        <dbReference type="Proteomes" id="UP001371456"/>
    </source>
</evidence>
<dbReference type="GO" id="GO:0004674">
    <property type="term" value="F:protein serine/threonine kinase activity"/>
    <property type="evidence" value="ECO:0007669"/>
    <property type="project" value="UniProtKB-KW"/>
</dbReference>
<name>A0AAN8XZA9_SOLBU</name>
<evidence type="ECO:0000256" key="4">
    <source>
        <dbReference type="ARBA" id="ARBA00022729"/>
    </source>
</evidence>
<evidence type="ECO:0000256" key="7">
    <source>
        <dbReference type="ARBA" id="ARBA00023180"/>
    </source>
</evidence>
<proteinExistence type="predicted"/>
<sequence>MTLFLEWLEELGICIEAVMYEFCILTSSHTTFFWFWMRISLQRFLTLSFQHINSIVNLTAARGTIVYVAPERIGAISYKADVYSFGMEMLDLNRHEVANEENSCQYFPYYIYDKFNKGKEIVVDDEKKMARKLTLVVLWCIQTNPPFDE</sequence>
<reference evidence="8 9" key="1">
    <citation type="submission" date="2024-02" db="EMBL/GenBank/DDBJ databases">
        <title>de novo genome assembly of Solanum bulbocastanum strain 11H21.</title>
        <authorList>
            <person name="Hosaka A.J."/>
        </authorList>
    </citation>
    <scope>NUCLEOTIDE SEQUENCE [LARGE SCALE GENOMIC DNA]</scope>
    <source>
        <tissue evidence="8">Young leaves</tissue>
    </source>
</reference>
<dbReference type="InterPro" id="IPR045874">
    <property type="entry name" value="LRK10/LRL21-25-like"/>
</dbReference>
<keyword evidence="6" id="KW-0472">Membrane</keyword>
<evidence type="ECO:0000256" key="5">
    <source>
        <dbReference type="ARBA" id="ARBA00022989"/>
    </source>
</evidence>
<dbReference type="EMBL" id="JBANQN010000012">
    <property type="protein sequence ID" value="KAK6773875.1"/>
    <property type="molecule type" value="Genomic_DNA"/>
</dbReference>
<evidence type="ECO:0000256" key="3">
    <source>
        <dbReference type="ARBA" id="ARBA00022692"/>
    </source>
</evidence>
<keyword evidence="2" id="KW-0723">Serine/threonine-protein kinase</keyword>
<dbReference type="SUPFAM" id="SSF56112">
    <property type="entry name" value="Protein kinase-like (PK-like)"/>
    <property type="match status" value="1"/>
</dbReference>
<evidence type="ECO:0000313" key="8">
    <source>
        <dbReference type="EMBL" id="KAK6773875.1"/>
    </source>
</evidence>